<keyword evidence="3 5" id="KW-0687">Ribonucleoprotein</keyword>
<keyword evidence="7" id="KW-1185">Reference proteome</keyword>
<proteinExistence type="inferred from homology"/>
<evidence type="ECO:0000313" key="6">
    <source>
        <dbReference type="EMBL" id="ALA97547.1"/>
    </source>
</evidence>
<dbReference type="PANTHER" id="PTHR35534">
    <property type="entry name" value="50S RIBOSOMAL PROTEIN L32"/>
    <property type="match status" value="1"/>
</dbReference>
<dbReference type="InterPro" id="IPR002677">
    <property type="entry name" value="Ribosomal_bL32"/>
</dbReference>
<dbReference type="EMBL" id="CP010899">
    <property type="protein sequence ID" value="ALA97547.1"/>
    <property type="molecule type" value="Genomic_DNA"/>
</dbReference>
<comment type="similarity">
    <text evidence="1 5">Belongs to the bacterial ribosomal protein bL32 family.</text>
</comment>
<dbReference type="Pfam" id="PF01783">
    <property type="entry name" value="Ribosomal_L32p"/>
    <property type="match status" value="1"/>
</dbReference>
<dbReference type="PANTHER" id="PTHR35534:SF2">
    <property type="entry name" value="LARGE RIBOSOMAL SUBUNIT PROTEIN BL32"/>
    <property type="match status" value="1"/>
</dbReference>
<keyword evidence="2 5" id="KW-0689">Ribosomal protein</keyword>
<dbReference type="KEGG" id="skn:SKUN_00654"/>
<dbReference type="PATRIC" id="fig|273035.7.peg.786"/>
<evidence type="ECO:0000256" key="2">
    <source>
        <dbReference type="ARBA" id="ARBA00022980"/>
    </source>
</evidence>
<dbReference type="RefSeq" id="WP_053390798.1">
    <property type="nucleotide sequence ID" value="NZ_CP010899.1"/>
</dbReference>
<dbReference type="OrthoDB" id="9812874at2"/>
<dbReference type="SUPFAM" id="SSF57829">
    <property type="entry name" value="Zn-binding ribosomal proteins"/>
    <property type="match status" value="1"/>
</dbReference>
<dbReference type="STRING" id="273035.SKUN_00654"/>
<dbReference type="InterPro" id="IPR011332">
    <property type="entry name" value="Ribosomal_zn-bd"/>
</dbReference>
<sequence>MAVPFRKTSKQAKRKRRTHFKLVGATLIACKNCGALIKPHRVCRECGYYKEKEVIRVD</sequence>
<dbReference type="HAMAP" id="MF_00340">
    <property type="entry name" value="Ribosomal_bL32"/>
    <property type="match status" value="1"/>
</dbReference>
<dbReference type="GO" id="GO:0006412">
    <property type="term" value="P:translation"/>
    <property type="evidence" value="ECO:0007669"/>
    <property type="project" value="UniProtKB-UniRule"/>
</dbReference>
<accession>A0A0K2JGJ8</accession>
<evidence type="ECO:0000313" key="7">
    <source>
        <dbReference type="Proteomes" id="UP000062963"/>
    </source>
</evidence>
<evidence type="ECO:0000256" key="3">
    <source>
        <dbReference type="ARBA" id="ARBA00023274"/>
    </source>
</evidence>
<dbReference type="Proteomes" id="UP000062963">
    <property type="component" value="Chromosome"/>
</dbReference>
<protein>
    <recommendedName>
        <fullName evidence="4 5">Large ribosomal subunit protein bL32</fullName>
    </recommendedName>
</protein>
<reference evidence="6 7" key="1">
    <citation type="journal article" date="2015" name="Genome Announc.">
        <title>Complete Genome Sequence of Spiroplasma kunkelii Strain CR2-3x, Causal Agent of Corn Stunt Disease in Zea mays L.</title>
        <authorList>
            <person name="Davis R.E."/>
            <person name="Shao J."/>
            <person name="Dally E.L."/>
            <person name="Zhao Y."/>
            <person name="Gasparich G.E."/>
            <person name="Gaynor B.J."/>
            <person name="Athey J.C."/>
            <person name="Harrison N.A."/>
            <person name="Donofrio N."/>
        </authorList>
    </citation>
    <scope>NUCLEOTIDE SEQUENCE [LARGE SCALE GENOMIC DNA]</scope>
    <source>
        <strain evidence="6 7">CR2-3x</strain>
    </source>
</reference>
<dbReference type="GO" id="GO:0003735">
    <property type="term" value="F:structural constituent of ribosome"/>
    <property type="evidence" value="ECO:0007669"/>
    <property type="project" value="InterPro"/>
</dbReference>
<dbReference type="AlphaFoldDB" id="A0A0K2JGJ8"/>
<organism evidence="6 7">
    <name type="scientific">Spiroplasma kunkelii CR2-3x</name>
    <dbReference type="NCBI Taxonomy" id="273035"/>
    <lineage>
        <taxon>Bacteria</taxon>
        <taxon>Bacillati</taxon>
        <taxon>Mycoplasmatota</taxon>
        <taxon>Mollicutes</taxon>
        <taxon>Entomoplasmatales</taxon>
        <taxon>Spiroplasmataceae</taxon>
        <taxon>Spiroplasma</taxon>
    </lineage>
</organism>
<evidence type="ECO:0000256" key="5">
    <source>
        <dbReference type="HAMAP-Rule" id="MF_00340"/>
    </source>
</evidence>
<dbReference type="NCBIfam" id="TIGR01031">
    <property type="entry name" value="rpmF_bact"/>
    <property type="match status" value="1"/>
</dbReference>
<dbReference type="GO" id="GO:0015934">
    <property type="term" value="C:large ribosomal subunit"/>
    <property type="evidence" value="ECO:0007669"/>
    <property type="project" value="InterPro"/>
</dbReference>
<dbReference type="InterPro" id="IPR044957">
    <property type="entry name" value="Ribosomal_bL32_bact"/>
</dbReference>
<name>A0A0K2JGJ8_SPIKU</name>
<gene>
    <name evidence="5 6" type="primary">rpmF</name>
    <name evidence="6" type="ORF">SKUN_00654</name>
</gene>
<evidence type="ECO:0000256" key="1">
    <source>
        <dbReference type="ARBA" id="ARBA00008560"/>
    </source>
</evidence>
<evidence type="ECO:0000256" key="4">
    <source>
        <dbReference type="ARBA" id="ARBA00035178"/>
    </source>
</evidence>